<dbReference type="AlphaFoldDB" id="A0A437PXL0"/>
<comment type="caution">
    <text evidence="5">The sequence shown here is derived from an EMBL/GenBank/DDBJ whole genome shotgun (WGS) entry which is preliminary data.</text>
</comment>
<evidence type="ECO:0000313" key="6">
    <source>
        <dbReference type="Proteomes" id="UP000282832"/>
    </source>
</evidence>
<dbReference type="Gene3D" id="3.30.465.10">
    <property type="match status" value="1"/>
</dbReference>
<dbReference type="Pfam" id="PF04030">
    <property type="entry name" value="ALO"/>
    <property type="match status" value="1"/>
</dbReference>
<dbReference type="Proteomes" id="UP000282832">
    <property type="component" value="Unassembled WGS sequence"/>
</dbReference>
<dbReference type="InterPro" id="IPR016171">
    <property type="entry name" value="Vanillyl_alc_oxidase_C-sub2"/>
</dbReference>
<reference evidence="5 6" key="1">
    <citation type="submission" date="2019-01" db="EMBL/GenBank/DDBJ databases">
        <authorList>
            <person name="Chen W.-M."/>
        </authorList>
    </citation>
    <scope>NUCLEOTIDE SEQUENCE [LARGE SCALE GENOMIC DNA]</scope>
    <source>
        <strain evidence="5 6">FSY-15</strain>
    </source>
</reference>
<dbReference type="SUPFAM" id="SSF56176">
    <property type="entry name" value="FAD-binding/transporter-associated domain-like"/>
    <property type="match status" value="1"/>
</dbReference>
<dbReference type="InterPro" id="IPR016169">
    <property type="entry name" value="FAD-bd_PCMH_sub2"/>
</dbReference>
<dbReference type="RefSeq" id="WP_127802557.1">
    <property type="nucleotide sequence ID" value="NZ_SACY01000001.1"/>
</dbReference>
<protein>
    <submittedName>
        <fullName evidence="5">FAD-binding protein</fullName>
    </submittedName>
</protein>
<dbReference type="Pfam" id="PF01565">
    <property type="entry name" value="FAD_binding_4"/>
    <property type="match status" value="1"/>
</dbReference>
<organism evidence="5 6">
    <name type="scientific">Sandaracinomonas limnophila</name>
    <dbReference type="NCBI Taxonomy" id="1862386"/>
    <lineage>
        <taxon>Bacteria</taxon>
        <taxon>Pseudomonadati</taxon>
        <taxon>Bacteroidota</taxon>
        <taxon>Cytophagia</taxon>
        <taxon>Cytophagales</taxon>
        <taxon>Flectobacillaceae</taxon>
        <taxon>Sandaracinomonas</taxon>
    </lineage>
</organism>
<dbReference type="EMBL" id="SACY01000001">
    <property type="protein sequence ID" value="RVU27006.1"/>
    <property type="molecule type" value="Genomic_DNA"/>
</dbReference>
<keyword evidence="1" id="KW-0274">FAD</keyword>
<dbReference type="GO" id="GO:0003885">
    <property type="term" value="F:D-arabinono-1,4-lactone oxidase activity"/>
    <property type="evidence" value="ECO:0007669"/>
    <property type="project" value="InterPro"/>
</dbReference>
<keyword evidence="2" id="KW-0560">Oxidoreductase</keyword>
<dbReference type="Gene3D" id="3.30.70.2530">
    <property type="match status" value="1"/>
</dbReference>
<keyword evidence="3" id="KW-0732">Signal</keyword>
<accession>A0A437PXL0</accession>
<dbReference type="PANTHER" id="PTHR43762:SF1">
    <property type="entry name" value="D-ARABINONO-1,4-LACTONE OXIDASE"/>
    <property type="match status" value="1"/>
</dbReference>
<evidence type="ECO:0000313" key="5">
    <source>
        <dbReference type="EMBL" id="RVU27006.1"/>
    </source>
</evidence>
<keyword evidence="1" id="KW-0285">Flavoprotein</keyword>
<proteinExistence type="predicted"/>
<sequence length="444" mass="49808">MKRNEFIKKTGLSLLALGVFKWPAMAQAELESNWAGNLTYHRKELFAPKTRAELMDVVKKIKNGKALGSKHSFNTVADTTESHISLVYLNKVLELDEKNGLVWVESGIRYGTLGKWLDARGYAIHNLASLPHISVMGASSTATHGSGDKNGNLSTAVAAIELIKADGTAVLLDESNPKFYGAVVSLGALGVVYKVALKIQKRFDATQHVYEGLPMSALKDNFDKIFGAGYSVSLFTHWLDKNINQVWIKRRTDQNYEALPAKFFGAIPATTNLHPIKANSAVSCTDQMGVPGPWYERLPHFKMEFTPSNGAELQSEFFVPRKHAYQAIMAIESMHKEIYPLLFVTELRSIAADKFWMSTAYGQDMIAIHFTWKPIKDGVMKILPKIEAKLKPFGGKPHWGKISTIKKEDLAKTYPKWNDFKQLRKEMDPTNKWTNDFLRNLGLV</sequence>
<name>A0A437PXL0_9BACT</name>
<evidence type="ECO:0000256" key="2">
    <source>
        <dbReference type="ARBA" id="ARBA00023002"/>
    </source>
</evidence>
<evidence type="ECO:0000256" key="1">
    <source>
        <dbReference type="ARBA" id="ARBA00022827"/>
    </source>
</evidence>
<feature type="chain" id="PRO_5019430976" evidence="3">
    <location>
        <begin position="29"/>
        <end position="444"/>
    </location>
</feature>
<dbReference type="GO" id="GO:0016020">
    <property type="term" value="C:membrane"/>
    <property type="evidence" value="ECO:0007669"/>
    <property type="project" value="InterPro"/>
</dbReference>
<dbReference type="Gene3D" id="3.30.43.10">
    <property type="entry name" value="Uridine Diphospho-n-acetylenolpyruvylglucosamine Reductase, domain 2"/>
    <property type="match status" value="1"/>
</dbReference>
<dbReference type="InterPro" id="IPR036318">
    <property type="entry name" value="FAD-bd_PCMH-like_sf"/>
</dbReference>
<dbReference type="Gene3D" id="3.30.70.2520">
    <property type="match status" value="1"/>
</dbReference>
<evidence type="ECO:0000259" key="4">
    <source>
        <dbReference type="PROSITE" id="PS51387"/>
    </source>
</evidence>
<dbReference type="InterPro" id="IPR016167">
    <property type="entry name" value="FAD-bd_PCMH_sub1"/>
</dbReference>
<evidence type="ECO:0000256" key="3">
    <source>
        <dbReference type="SAM" id="SignalP"/>
    </source>
</evidence>
<dbReference type="PANTHER" id="PTHR43762">
    <property type="entry name" value="L-GULONOLACTONE OXIDASE"/>
    <property type="match status" value="1"/>
</dbReference>
<dbReference type="PIRSF" id="PIRSF000136">
    <property type="entry name" value="LGO_GLO"/>
    <property type="match status" value="1"/>
</dbReference>
<keyword evidence="6" id="KW-1185">Reference proteome</keyword>
<dbReference type="OrthoDB" id="9800184at2"/>
<dbReference type="Gene3D" id="1.10.45.10">
    <property type="entry name" value="Vanillyl-alcohol Oxidase, Chain A, domain 4"/>
    <property type="match status" value="1"/>
</dbReference>
<dbReference type="InterPro" id="IPR016166">
    <property type="entry name" value="FAD-bd_PCMH"/>
</dbReference>
<dbReference type="PROSITE" id="PS51387">
    <property type="entry name" value="FAD_PCMH"/>
    <property type="match status" value="1"/>
</dbReference>
<gene>
    <name evidence="5" type="ORF">EOJ36_03135</name>
</gene>
<dbReference type="GO" id="GO:0080049">
    <property type="term" value="F:L-gulono-1,4-lactone dehydrogenase activity"/>
    <property type="evidence" value="ECO:0007669"/>
    <property type="project" value="TreeGrafter"/>
</dbReference>
<dbReference type="InterPro" id="IPR010031">
    <property type="entry name" value="FAD_lactone_oxidase-like"/>
</dbReference>
<dbReference type="InterPro" id="IPR007173">
    <property type="entry name" value="ALO_C"/>
</dbReference>
<dbReference type="InterPro" id="IPR006094">
    <property type="entry name" value="Oxid_FAD_bind_N"/>
</dbReference>
<dbReference type="GO" id="GO:0071949">
    <property type="term" value="F:FAD binding"/>
    <property type="evidence" value="ECO:0007669"/>
    <property type="project" value="InterPro"/>
</dbReference>
<feature type="domain" description="FAD-binding PCMH-type" evidence="4">
    <location>
        <begin position="38"/>
        <end position="202"/>
    </location>
</feature>
<feature type="signal peptide" evidence="3">
    <location>
        <begin position="1"/>
        <end position="28"/>
    </location>
</feature>